<dbReference type="Gene3D" id="3.60.21.10">
    <property type="match status" value="1"/>
</dbReference>
<dbReference type="InterPro" id="IPR004843">
    <property type="entry name" value="Calcineurin-like_PHP"/>
</dbReference>
<dbReference type="InterPro" id="IPR051918">
    <property type="entry name" value="STPP_CPPED1"/>
</dbReference>
<evidence type="ECO:0000313" key="3">
    <source>
        <dbReference type="EMBL" id="HJA09469.1"/>
    </source>
</evidence>
<sequence>MRRFFAAALTLLLGSTPLLCVENAAAQGTTDVKSAGAAAEEAPSLLTYAFVAAPTADSAVVSLINGEKPIKGELRYRPQGTEPWMSVPVELAPTTQDKLRGGVQNVRLDGLKPGTRYEYELREGDQAVPGGSGSFMTQRVTADPFRFIAMTDAHVNPANPERSPVLRVSADTAMRYRPDFVFHLGDNIQTVGSTHGGPAAEENHPNIFYIYYRQMLGQLQSQAGQFILNGNWEGENGWHPEPNRSWARNARMTFAPAPNSATYPEGGSKNEDYYAFTWGDALFIGLNATGYNAVNHEHTRGPGSGSDWTLGKDQFEWLEKTLAESKAKWKFLFIHHAVGGNAGDDVNTRYGRGGGRAAHIGEQAKVHELMRKYGVEAFFYAHDHVFTDMDVDGIHYICTGSVGAPWKFTTAETGYENYIPDSGFTVVDIDGDKATVRYVRPDNNNPLGKELYSVTLKPANTK</sequence>
<dbReference type="PROSITE" id="PS50853">
    <property type="entry name" value="FN3"/>
    <property type="match status" value="1"/>
</dbReference>
<comment type="caution">
    <text evidence="3">The sequence shown here is derived from an EMBL/GenBank/DDBJ whole genome shotgun (WGS) entry which is preliminary data.</text>
</comment>
<dbReference type="PANTHER" id="PTHR43143">
    <property type="entry name" value="METALLOPHOSPHOESTERASE, CALCINEURIN SUPERFAMILY"/>
    <property type="match status" value="1"/>
</dbReference>
<accession>A0A9D2HFE0</accession>
<evidence type="ECO:0000256" key="1">
    <source>
        <dbReference type="SAM" id="SignalP"/>
    </source>
</evidence>
<feature type="signal peptide" evidence="1">
    <location>
        <begin position="1"/>
        <end position="20"/>
    </location>
</feature>
<reference evidence="3" key="1">
    <citation type="journal article" date="2021" name="PeerJ">
        <title>Extensive microbial diversity within the chicken gut microbiome revealed by metagenomics and culture.</title>
        <authorList>
            <person name="Gilroy R."/>
            <person name="Ravi A."/>
            <person name="Getino M."/>
            <person name="Pursley I."/>
            <person name="Horton D.L."/>
            <person name="Alikhan N.F."/>
            <person name="Baker D."/>
            <person name="Gharbi K."/>
            <person name="Hall N."/>
            <person name="Watson M."/>
            <person name="Adriaenssens E.M."/>
            <person name="Foster-Nyarko E."/>
            <person name="Jarju S."/>
            <person name="Secka A."/>
            <person name="Antonio M."/>
            <person name="Oren A."/>
            <person name="Chaudhuri R.R."/>
            <person name="La Ragione R."/>
            <person name="Hildebrand F."/>
            <person name="Pallen M.J."/>
        </authorList>
    </citation>
    <scope>NUCLEOTIDE SEQUENCE</scope>
    <source>
        <strain evidence="3">CHK186-16707</strain>
    </source>
</reference>
<evidence type="ECO:0000313" key="4">
    <source>
        <dbReference type="Proteomes" id="UP000824225"/>
    </source>
</evidence>
<dbReference type="InterPro" id="IPR003961">
    <property type="entry name" value="FN3_dom"/>
</dbReference>
<proteinExistence type="predicted"/>
<dbReference type="InterPro" id="IPR029052">
    <property type="entry name" value="Metallo-depent_PP-like"/>
</dbReference>
<gene>
    <name evidence="3" type="ORF">H9962_09845</name>
</gene>
<dbReference type="CDD" id="cd00063">
    <property type="entry name" value="FN3"/>
    <property type="match status" value="1"/>
</dbReference>
<dbReference type="PANTHER" id="PTHR43143:SF1">
    <property type="entry name" value="SERINE_THREONINE-PROTEIN PHOSPHATASE CPPED1"/>
    <property type="match status" value="1"/>
</dbReference>
<organism evidence="3 4">
    <name type="scientific">Candidatus Mailhella merdigallinarum</name>
    <dbReference type="NCBI Taxonomy" id="2838658"/>
    <lineage>
        <taxon>Bacteria</taxon>
        <taxon>Pseudomonadati</taxon>
        <taxon>Thermodesulfobacteriota</taxon>
        <taxon>Desulfovibrionia</taxon>
        <taxon>Desulfovibrionales</taxon>
        <taxon>Desulfovibrionaceae</taxon>
        <taxon>Mailhella</taxon>
    </lineage>
</organism>
<feature type="chain" id="PRO_5039345739" evidence="1">
    <location>
        <begin position="21"/>
        <end position="462"/>
    </location>
</feature>
<name>A0A9D2HFE0_9BACT</name>
<keyword evidence="1" id="KW-0732">Signal</keyword>
<dbReference type="SUPFAM" id="SSF56300">
    <property type="entry name" value="Metallo-dependent phosphatases"/>
    <property type="match status" value="1"/>
</dbReference>
<dbReference type="AlphaFoldDB" id="A0A9D2HFE0"/>
<reference evidence="3" key="2">
    <citation type="submission" date="2021-04" db="EMBL/GenBank/DDBJ databases">
        <authorList>
            <person name="Gilroy R."/>
        </authorList>
    </citation>
    <scope>NUCLEOTIDE SEQUENCE</scope>
    <source>
        <strain evidence="3">CHK186-16707</strain>
    </source>
</reference>
<dbReference type="GO" id="GO:0016787">
    <property type="term" value="F:hydrolase activity"/>
    <property type="evidence" value="ECO:0007669"/>
    <property type="project" value="InterPro"/>
</dbReference>
<dbReference type="Proteomes" id="UP000824225">
    <property type="component" value="Unassembled WGS sequence"/>
</dbReference>
<dbReference type="EMBL" id="DXAN01000032">
    <property type="protein sequence ID" value="HJA09469.1"/>
    <property type="molecule type" value="Genomic_DNA"/>
</dbReference>
<evidence type="ECO:0000259" key="2">
    <source>
        <dbReference type="PROSITE" id="PS50853"/>
    </source>
</evidence>
<protein>
    <submittedName>
        <fullName evidence="3">Metallophosphoesterase</fullName>
    </submittedName>
</protein>
<feature type="domain" description="Fibronectin type-III" evidence="2">
    <location>
        <begin position="42"/>
        <end position="144"/>
    </location>
</feature>
<dbReference type="Pfam" id="PF00149">
    <property type="entry name" value="Metallophos"/>
    <property type="match status" value="1"/>
</dbReference>